<dbReference type="AlphaFoldDB" id="A0A455SHM9"/>
<sequence length="95" mass="10308">MDMAPPNTPHKKLLLKRLLLPPAAVALAINTLATLPGSMTLAASAPTDTRTTNDKIIRLRSSVQGLLPPITVRVPTFNTTQKLVHLHNMLILMPI</sequence>
<feature type="signal peptide" evidence="1">
    <location>
        <begin position="1"/>
        <end position="28"/>
    </location>
</feature>
<evidence type="ECO:0000256" key="1">
    <source>
        <dbReference type="SAM" id="SignalP"/>
    </source>
</evidence>
<proteinExistence type="predicted"/>
<organism evidence="2">
    <name type="scientific">Thermosporothrix sp. COM3</name>
    <dbReference type="NCBI Taxonomy" id="2490863"/>
    <lineage>
        <taxon>Bacteria</taxon>
        <taxon>Bacillati</taxon>
        <taxon>Chloroflexota</taxon>
        <taxon>Ktedonobacteria</taxon>
        <taxon>Ktedonobacterales</taxon>
        <taxon>Thermosporotrichaceae</taxon>
        <taxon>Thermosporothrix</taxon>
    </lineage>
</organism>
<protein>
    <submittedName>
        <fullName evidence="2">Uncharacterized protein</fullName>
    </submittedName>
</protein>
<gene>
    <name evidence="2" type="ORF">KTC_11530</name>
</gene>
<evidence type="ECO:0000313" key="2">
    <source>
        <dbReference type="EMBL" id="BBH86402.1"/>
    </source>
</evidence>
<accession>A0A455SHM9</accession>
<reference evidence="2" key="1">
    <citation type="submission" date="2018-12" db="EMBL/GenBank/DDBJ databases">
        <title>Novel natural products biosynthetic potential of the class Ktedonobacteria.</title>
        <authorList>
            <person name="Zheng Y."/>
            <person name="Saitou A."/>
            <person name="Wang C.M."/>
            <person name="Toyoda A."/>
            <person name="Minakuchi Y."/>
            <person name="Sekiguchi Y."/>
            <person name="Ueda K."/>
            <person name="Takano H."/>
            <person name="Sakai Y."/>
            <person name="Yokota A."/>
            <person name="Yabe S."/>
        </authorList>
    </citation>
    <scope>NUCLEOTIDE SEQUENCE</scope>
    <source>
        <strain evidence="2">COM3</strain>
    </source>
</reference>
<dbReference type="EMBL" id="AP019376">
    <property type="protein sequence ID" value="BBH86402.1"/>
    <property type="molecule type" value="Genomic_DNA"/>
</dbReference>
<feature type="chain" id="PRO_5019783351" evidence="1">
    <location>
        <begin position="29"/>
        <end position="95"/>
    </location>
</feature>
<keyword evidence="1" id="KW-0732">Signal</keyword>
<name>A0A455SHM9_9CHLR</name>